<keyword evidence="2" id="KW-1185">Reference proteome</keyword>
<accession>A0ACB8ATT2</accession>
<evidence type="ECO:0000313" key="2">
    <source>
        <dbReference type="Proteomes" id="UP000790377"/>
    </source>
</evidence>
<sequence length="362" mass="40907">MSIATRVLSPEQQHMYASERLVNFRLISKLVANRSPHVLSNKDLAPSELHLDLSRLGQLAELAYSPLPIEIIFDSLDLFLSPGFPLEGYDALKDSHFMTSFQGVVADLLAYVVYRPHSKQLVMAISGTSSLLQATYTLRANRLPHKAGKGCRVHSGFWQLYEGLKPQALDVLRECLEKNVVDEIVLTGHSMGGALCHLLAFDLLTDESNVVSNGMMLQVVTFGAPRCGNLLLVHCWRNIIKDYRAQHGENAIKEYAIKGYNDGVPSLPPVALGFRHFAEKPLYYFHGQLYFVPEEESERALFDCDTGGSPIVVLHPRGGHNYYSGRDMERALRRMCWVKELQAKDLVNWEELYRTRRKGKFD</sequence>
<organism evidence="1 2">
    <name type="scientific">Hygrophoropsis aurantiaca</name>
    <dbReference type="NCBI Taxonomy" id="72124"/>
    <lineage>
        <taxon>Eukaryota</taxon>
        <taxon>Fungi</taxon>
        <taxon>Dikarya</taxon>
        <taxon>Basidiomycota</taxon>
        <taxon>Agaricomycotina</taxon>
        <taxon>Agaricomycetes</taxon>
        <taxon>Agaricomycetidae</taxon>
        <taxon>Boletales</taxon>
        <taxon>Coniophorineae</taxon>
        <taxon>Hygrophoropsidaceae</taxon>
        <taxon>Hygrophoropsis</taxon>
    </lineage>
</organism>
<dbReference type="EMBL" id="MU267596">
    <property type="protein sequence ID" value="KAH7915782.1"/>
    <property type="molecule type" value="Genomic_DNA"/>
</dbReference>
<evidence type="ECO:0000313" key="1">
    <source>
        <dbReference type="EMBL" id="KAH7915782.1"/>
    </source>
</evidence>
<proteinExistence type="predicted"/>
<dbReference type="Proteomes" id="UP000790377">
    <property type="component" value="Unassembled WGS sequence"/>
</dbReference>
<reference evidence="1" key="1">
    <citation type="journal article" date="2021" name="New Phytol.">
        <title>Evolutionary innovations through gain and loss of genes in the ectomycorrhizal Boletales.</title>
        <authorList>
            <person name="Wu G."/>
            <person name="Miyauchi S."/>
            <person name="Morin E."/>
            <person name="Kuo A."/>
            <person name="Drula E."/>
            <person name="Varga T."/>
            <person name="Kohler A."/>
            <person name="Feng B."/>
            <person name="Cao Y."/>
            <person name="Lipzen A."/>
            <person name="Daum C."/>
            <person name="Hundley H."/>
            <person name="Pangilinan J."/>
            <person name="Johnson J."/>
            <person name="Barry K."/>
            <person name="LaButti K."/>
            <person name="Ng V."/>
            <person name="Ahrendt S."/>
            <person name="Min B."/>
            <person name="Choi I.G."/>
            <person name="Park H."/>
            <person name="Plett J.M."/>
            <person name="Magnuson J."/>
            <person name="Spatafora J.W."/>
            <person name="Nagy L.G."/>
            <person name="Henrissat B."/>
            <person name="Grigoriev I.V."/>
            <person name="Yang Z.L."/>
            <person name="Xu J."/>
            <person name="Martin F.M."/>
        </authorList>
    </citation>
    <scope>NUCLEOTIDE SEQUENCE</scope>
    <source>
        <strain evidence="1">ATCC 28755</strain>
    </source>
</reference>
<comment type="caution">
    <text evidence="1">The sequence shown here is derived from an EMBL/GenBank/DDBJ whole genome shotgun (WGS) entry which is preliminary data.</text>
</comment>
<gene>
    <name evidence="1" type="ORF">BJ138DRAFT_1076507</name>
</gene>
<keyword evidence="1" id="KW-0378">Hydrolase</keyword>
<protein>
    <submittedName>
        <fullName evidence="1">Alpha/Beta hydrolase protein</fullName>
    </submittedName>
</protein>
<name>A0ACB8ATT2_9AGAM</name>